<evidence type="ECO:0000259" key="2">
    <source>
        <dbReference type="Pfam" id="PF05678"/>
    </source>
</evidence>
<evidence type="ECO:0000256" key="1">
    <source>
        <dbReference type="SAM" id="MobiDB-lite"/>
    </source>
</evidence>
<dbReference type="STRING" id="4533.J3MPK0"/>
<gene>
    <name evidence="3" type="primary">LOC102709301</name>
</gene>
<dbReference type="PANTHER" id="PTHR33143">
    <property type="entry name" value="F16F4.1 PROTEIN-RELATED"/>
    <property type="match status" value="1"/>
</dbReference>
<dbReference type="Proteomes" id="UP000006038">
    <property type="component" value="Chromosome 8"/>
</dbReference>
<feature type="domain" description="VQ" evidence="2">
    <location>
        <begin position="48"/>
        <end position="73"/>
    </location>
</feature>
<organism evidence="3">
    <name type="scientific">Oryza brachyantha</name>
    <name type="common">malo sina</name>
    <dbReference type="NCBI Taxonomy" id="4533"/>
    <lineage>
        <taxon>Eukaryota</taxon>
        <taxon>Viridiplantae</taxon>
        <taxon>Streptophyta</taxon>
        <taxon>Embryophyta</taxon>
        <taxon>Tracheophyta</taxon>
        <taxon>Spermatophyta</taxon>
        <taxon>Magnoliopsida</taxon>
        <taxon>Liliopsida</taxon>
        <taxon>Poales</taxon>
        <taxon>Poaceae</taxon>
        <taxon>BOP clade</taxon>
        <taxon>Oryzoideae</taxon>
        <taxon>Oryzeae</taxon>
        <taxon>Oryzinae</taxon>
        <taxon>Oryza</taxon>
    </lineage>
</organism>
<dbReference type="InterPro" id="IPR008889">
    <property type="entry name" value="VQ"/>
</dbReference>
<dbReference type="EnsemblPlants" id="OB08G10290.1">
    <property type="protein sequence ID" value="OB08G10290.1"/>
    <property type="gene ID" value="OB08G10290"/>
</dbReference>
<evidence type="ECO:0000313" key="4">
    <source>
        <dbReference type="Proteomes" id="UP000006038"/>
    </source>
</evidence>
<reference evidence="3" key="2">
    <citation type="submission" date="2013-04" db="UniProtKB">
        <authorList>
            <consortium name="EnsemblPlants"/>
        </authorList>
    </citation>
    <scope>IDENTIFICATION</scope>
</reference>
<evidence type="ECO:0000313" key="3">
    <source>
        <dbReference type="EnsemblPlants" id="OB08G10290.1"/>
    </source>
</evidence>
<name>J3MPK0_ORYBR</name>
<protein>
    <recommendedName>
        <fullName evidence="2">VQ domain-containing protein</fullName>
    </recommendedName>
</protein>
<dbReference type="KEGG" id="obr:102709301"/>
<dbReference type="GO" id="GO:0005634">
    <property type="term" value="C:nucleus"/>
    <property type="evidence" value="ECO:0007669"/>
    <property type="project" value="TreeGrafter"/>
</dbReference>
<keyword evidence="4" id="KW-1185">Reference proteome</keyword>
<dbReference type="InterPro" id="IPR039607">
    <property type="entry name" value="VQ_8/17/18/20/21/25"/>
</dbReference>
<dbReference type="Gramene" id="OB08G10290.1">
    <property type="protein sequence ID" value="OB08G10290.1"/>
    <property type="gene ID" value="OB08G10290"/>
</dbReference>
<accession>J3MPK0</accession>
<sequence>MEERSSSSSQRGGSREMQGPRPAPLKVSKDSHKIRKPQQLRQPVIIYTMSPKVVHANPADFMSVVQRLTGAPRTTAPPATLPLFAQPQSSSFPFQLQDAWPLEAQQQHSPAAPARLASIEQAAARSSSGGDHAVVGLPPLPSILSPVPGSLPAIPASFFSPPATASALGELISPPFLGAAPSPSPMGGAGAYYWDIFNNINIMQHQQQQYHHQN</sequence>
<feature type="compositionally biased region" description="Low complexity" evidence="1">
    <location>
        <begin position="1"/>
        <end position="19"/>
    </location>
</feature>
<dbReference type="Pfam" id="PF05678">
    <property type="entry name" value="VQ"/>
    <property type="match status" value="1"/>
</dbReference>
<dbReference type="GeneID" id="102709301"/>
<proteinExistence type="predicted"/>
<dbReference type="OMA" id="HADASEF"/>
<dbReference type="HOGENOM" id="CLU_074462_0_0_1"/>
<dbReference type="PANTHER" id="PTHR33143:SF6">
    <property type="entry name" value="OS08G0102900 PROTEIN"/>
    <property type="match status" value="1"/>
</dbReference>
<dbReference type="eggNOG" id="ENOG502S37N">
    <property type="taxonomic scope" value="Eukaryota"/>
</dbReference>
<reference evidence="3" key="1">
    <citation type="journal article" date="2013" name="Nat. Commun.">
        <title>Whole-genome sequencing of Oryza brachyantha reveals mechanisms underlying Oryza genome evolution.</title>
        <authorList>
            <person name="Chen J."/>
            <person name="Huang Q."/>
            <person name="Gao D."/>
            <person name="Wang J."/>
            <person name="Lang Y."/>
            <person name="Liu T."/>
            <person name="Li B."/>
            <person name="Bai Z."/>
            <person name="Luis Goicoechea J."/>
            <person name="Liang C."/>
            <person name="Chen C."/>
            <person name="Zhang W."/>
            <person name="Sun S."/>
            <person name="Liao Y."/>
            <person name="Zhang X."/>
            <person name="Yang L."/>
            <person name="Song C."/>
            <person name="Wang M."/>
            <person name="Shi J."/>
            <person name="Liu G."/>
            <person name="Liu J."/>
            <person name="Zhou H."/>
            <person name="Zhou W."/>
            <person name="Yu Q."/>
            <person name="An N."/>
            <person name="Chen Y."/>
            <person name="Cai Q."/>
            <person name="Wang B."/>
            <person name="Liu B."/>
            <person name="Min J."/>
            <person name="Huang Y."/>
            <person name="Wu H."/>
            <person name="Li Z."/>
            <person name="Zhang Y."/>
            <person name="Yin Y."/>
            <person name="Song W."/>
            <person name="Jiang J."/>
            <person name="Jackson S.A."/>
            <person name="Wing R.A."/>
            <person name="Wang J."/>
            <person name="Chen M."/>
        </authorList>
    </citation>
    <scope>NUCLEOTIDE SEQUENCE [LARGE SCALE GENOMIC DNA]</scope>
    <source>
        <strain evidence="3">cv. IRGC 101232</strain>
    </source>
</reference>
<dbReference type="AlphaFoldDB" id="J3MPK0"/>
<feature type="region of interest" description="Disordered" evidence="1">
    <location>
        <begin position="1"/>
        <end position="39"/>
    </location>
</feature>
<dbReference type="OrthoDB" id="695631at2759"/>